<name>A0AB73I3H3_AQUAC</name>
<feature type="transmembrane region" description="Helical" evidence="5">
    <location>
        <begin position="366"/>
        <end position="387"/>
    </location>
</feature>
<feature type="transmembrane region" description="Helical" evidence="5">
    <location>
        <begin position="210"/>
        <end position="229"/>
    </location>
</feature>
<proteinExistence type="predicted"/>
<feature type="transmembrane region" description="Helical" evidence="5">
    <location>
        <begin position="104"/>
        <end position="122"/>
    </location>
</feature>
<feature type="transmembrane region" description="Helical" evidence="5">
    <location>
        <begin position="134"/>
        <end position="153"/>
    </location>
</feature>
<feature type="transmembrane region" description="Helical" evidence="5">
    <location>
        <begin position="182"/>
        <end position="203"/>
    </location>
</feature>
<feature type="transmembrane region" description="Helical" evidence="5">
    <location>
        <begin position="21"/>
        <end position="43"/>
    </location>
</feature>
<evidence type="ECO:0000259" key="6">
    <source>
        <dbReference type="Pfam" id="PF04932"/>
    </source>
</evidence>
<dbReference type="Pfam" id="PF04932">
    <property type="entry name" value="Wzy_C"/>
    <property type="match status" value="1"/>
</dbReference>
<dbReference type="GO" id="GO:0016874">
    <property type="term" value="F:ligase activity"/>
    <property type="evidence" value="ECO:0007669"/>
    <property type="project" value="UniProtKB-KW"/>
</dbReference>
<dbReference type="GO" id="GO:0016020">
    <property type="term" value="C:membrane"/>
    <property type="evidence" value="ECO:0007669"/>
    <property type="project" value="UniProtKB-SubCell"/>
</dbReference>
<feature type="domain" description="O-antigen ligase-related" evidence="6">
    <location>
        <begin position="220"/>
        <end position="346"/>
    </location>
</feature>
<dbReference type="InterPro" id="IPR051533">
    <property type="entry name" value="WaaL-like"/>
</dbReference>
<dbReference type="AlphaFoldDB" id="A0AB73I3H3"/>
<feature type="transmembrane region" description="Helical" evidence="5">
    <location>
        <begin position="334"/>
        <end position="354"/>
    </location>
</feature>
<comment type="subcellular location">
    <subcellularLocation>
        <location evidence="1">Membrane</location>
        <topology evidence="1">Multi-pass membrane protein</topology>
    </subcellularLocation>
</comment>
<feature type="transmembrane region" description="Helical" evidence="5">
    <location>
        <begin position="393"/>
        <end position="410"/>
    </location>
</feature>
<keyword evidence="3 5" id="KW-1133">Transmembrane helix</keyword>
<dbReference type="RefSeq" id="WP_280003480.1">
    <property type="nucleotide sequence ID" value="NZ_JAODZF010000020.1"/>
</dbReference>
<protein>
    <submittedName>
        <fullName evidence="7">O-antigen ligase family protein</fullName>
    </submittedName>
</protein>
<gene>
    <name evidence="7" type="ORF">N7380_20125</name>
</gene>
<evidence type="ECO:0000256" key="1">
    <source>
        <dbReference type="ARBA" id="ARBA00004141"/>
    </source>
</evidence>
<evidence type="ECO:0000256" key="2">
    <source>
        <dbReference type="ARBA" id="ARBA00022692"/>
    </source>
</evidence>
<evidence type="ECO:0000256" key="3">
    <source>
        <dbReference type="ARBA" id="ARBA00022989"/>
    </source>
</evidence>
<evidence type="ECO:0000313" key="8">
    <source>
        <dbReference type="Proteomes" id="UP001158058"/>
    </source>
</evidence>
<reference evidence="7" key="1">
    <citation type="submission" date="2022-09" db="EMBL/GenBank/DDBJ databases">
        <title>Intensive care unit water sources are persistently colonized with multi-drug resistant bacteria and are the site of extensive horizontal gene transfer of antibiotic resistance genes.</title>
        <authorList>
            <person name="Diorio-Toth L."/>
        </authorList>
    </citation>
    <scope>NUCLEOTIDE SEQUENCE</scope>
    <source>
        <strain evidence="7">GD04146</strain>
    </source>
</reference>
<feature type="transmembrane region" description="Helical" evidence="5">
    <location>
        <begin position="258"/>
        <end position="275"/>
    </location>
</feature>
<feature type="transmembrane region" description="Helical" evidence="5">
    <location>
        <begin position="49"/>
        <end position="67"/>
    </location>
</feature>
<keyword evidence="7" id="KW-0436">Ligase</keyword>
<evidence type="ECO:0000313" key="7">
    <source>
        <dbReference type="EMBL" id="MDH0144628.1"/>
    </source>
</evidence>
<comment type="caution">
    <text evidence="7">The sequence shown here is derived from an EMBL/GenBank/DDBJ whole genome shotgun (WGS) entry which is preliminary data.</text>
</comment>
<dbReference type="PANTHER" id="PTHR37422">
    <property type="entry name" value="TEICHURONIC ACID BIOSYNTHESIS PROTEIN TUAE"/>
    <property type="match status" value="1"/>
</dbReference>
<organism evidence="7 8">
    <name type="scientific">Aquipseudomonas alcaligenes</name>
    <name type="common">Pseudomonas alcaligenes</name>
    <dbReference type="NCBI Taxonomy" id="43263"/>
    <lineage>
        <taxon>Bacteria</taxon>
        <taxon>Pseudomonadati</taxon>
        <taxon>Pseudomonadota</taxon>
        <taxon>Gammaproteobacteria</taxon>
        <taxon>Pseudomonadales</taxon>
        <taxon>Pseudomonadaceae</taxon>
        <taxon>Aquipseudomonas</taxon>
    </lineage>
</organism>
<sequence length="416" mass="46704">MPGIPTRPGTLMIGRESLDRLRTAGMTMLSLGLFIQLSGLLLNNDDSRYATQINLLLFLPALLLLLSEKIDWPLWRQPCAWLLAALLGWVLLRGTLGADSDKPAHYWLKIGLFILLYVFSIHRLLLAGSFRKPLLAAVIVSALVAWLTLFYQFGVLDKPFSYSALRTYGRLSELGWGGFADLSHPIIAGLYFGLFTLLLLGLIVEFEPRWPALILAYAGLAGLVLYVLLTFSRGAWFATLAGGLVLLLLSPKPRARQLLGLGILILLAMLLIFQTELQSELRQGTSQRGPIWHNWFDRLPEFWLYGDGAGKPLVYTYPWGDTVYHAHSLYLQLWYEYGVIGAALFAALLCTLLFKGWQLRRQPEARIGLAALVFALVAMVSDIYALFHRPSPYWVIVWLPIGFLIALRRSPDQFAS</sequence>
<feature type="transmembrane region" description="Helical" evidence="5">
    <location>
        <begin position="79"/>
        <end position="98"/>
    </location>
</feature>
<dbReference type="EMBL" id="JAODZF010000020">
    <property type="protein sequence ID" value="MDH0144628.1"/>
    <property type="molecule type" value="Genomic_DNA"/>
</dbReference>
<dbReference type="Proteomes" id="UP001158058">
    <property type="component" value="Unassembled WGS sequence"/>
</dbReference>
<feature type="transmembrane region" description="Helical" evidence="5">
    <location>
        <begin position="235"/>
        <end position="251"/>
    </location>
</feature>
<evidence type="ECO:0000256" key="5">
    <source>
        <dbReference type="SAM" id="Phobius"/>
    </source>
</evidence>
<evidence type="ECO:0000256" key="4">
    <source>
        <dbReference type="ARBA" id="ARBA00023136"/>
    </source>
</evidence>
<keyword evidence="4 5" id="KW-0472">Membrane</keyword>
<dbReference type="InterPro" id="IPR007016">
    <property type="entry name" value="O-antigen_ligase-rel_domated"/>
</dbReference>
<accession>A0AB73I3H3</accession>
<dbReference type="PANTHER" id="PTHR37422:SF13">
    <property type="entry name" value="LIPOPOLYSACCHARIDE BIOSYNTHESIS PROTEIN PA4999-RELATED"/>
    <property type="match status" value="1"/>
</dbReference>
<keyword evidence="2 5" id="KW-0812">Transmembrane</keyword>